<gene>
    <name evidence="1" type="ORF">RCOM_0874980</name>
</gene>
<dbReference type="Proteomes" id="UP000008311">
    <property type="component" value="Unassembled WGS sequence"/>
</dbReference>
<sequence length="61" mass="6768">MRESLSKTLGREFMAIANLIASRRAMAFAISGEDAFTKRAYPFIIEPLKFLQTTAIAASSR</sequence>
<accession>B9S6W4</accession>
<dbReference type="InParanoid" id="B9S6W4"/>
<evidence type="ECO:0000313" key="2">
    <source>
        <dbReference type="Proteomes" id="UP000008311"/>
    </source>
</evidence>
<protein>
    <submittedName>
        <fullName evidence="1">Uncharacterized protein</fullName>
    </submittedName>
</protein>
<organism evidence="1 2">
    <name type="scientific">Ricinus communis</name>
    <name type="common">Castor bean</name>
    <dbReference type="NCBI Taxonomy" id="3988"/>
    <lineage>
        <taxon>Eukaryota</taxon>
        <taxon>Viridiplantae</taxon>
        <taxon>Streptophyta</taxon>
        <taxon>Embryophyta</taxon>
        <taxon>Tracheophyta</taxon>
        <taxon>Spermatophyta</taxon>
        <taxon>Magnoliopsida</taxon>
        <taxon>eudicotyledons</taxon>
        <taxon>Gunneridae</taxon>
        <taxon>Pentapetalae</taxon>
        <taxon>rosids</taxon>
        <taxon>fabids</taxon>
        <taxon>Malpighiales</taxon>
        <taxon>Euphorbiaceae</taxon>
        <taxon>Acalyphoideae</taxon>
        <taxon>Acalypheae</taxon>
        <taxon>Ricinus</taxon>
    </lineage>
</organism>
<evidence type="ECO:0000313" key="1">
    <source>
        <dbReference type="EMBL" id="EEF40720.1"/>
    </source>
</evidence>
<keyword evidence="2" id="KW-1185">Reference proteome</keyword>
<name>B9S6W4_RICCO</name>
<reference evidence="2" key="1">
    <citation type="journal article" date="2010" name="Nat. Biotechnol.">
        <title>Draft genome sequence of the oilseed species Ricinus communis.</title>
        <authorList>
            <person name="Chan A.P."/>
            <person name="Crabtree J."/>
            <person name="Zhao Q."/>
            <person name="Lorenzi H."/>
            <person name="Orvis J."/>
            <person name="Puiu D."/>
            <person name="Melake-Berhan A."/>
            <person name="Jones K.M."/>
            <person name="Redman J."/>
            <person name="Chen G."/>
            <person name="Cahoon E.B."/>
            <person name="Gedil M."/>
            <person name="Stanke M."/>
            <person name="Haas B.J."/>
            <person name="Wortman J.R."/>
            <person name="Fraser-Liggett C.M."/>
            <person name="Ravel J."/>
            <person name="Rabinowicz P.D."/>
        </authorList>
    </citation>
    <scope>NUCLEOTIDE SEQUENCE [LARGE SCALE GENOMIC DNA]</scope>
    <source>
        <strain evidence="2">cv. Hale</strain>
    </source>
</reference>
<dbReference type="AlphaFoldDB" id="B9S6W4"/>
<dbReference type="EMBL" id="EQ973882">
    <property type="protein sequence ID" value="EEF40720.1"/>
    <property type="molecule type" value="Genomic_DNA"/>
</dbReference>
<proteinExistence type="predicted"/>